<keyword evidence="2" id="KW-0479">Metal-binding</keyword>
<dbReference type="RefSeq" id="WP_344534034.1">
    <property type="nucleotide sequence ID" value="NZ_BAAAPE010000017.1"/>
</dbReference>
<dbReference type="InterPro" id="IPR023696">
    <property type="entry name" value="Ureohydrolase_dom_sf"/>
</dbReference>
<reference evidence="6 7" key="1">
    <citation type="journal article" date="2019" name="Int. J. Syst. Evol. Microbiol.">
        <title>The Global Catalogue of Microorganisms (GCM) 10K type strain sequencing project: providing services to taxonomists for standard genome sequencing and annotation.</title>
        <authorList>
            <consortium name="The Broad Institute Genomics Platform"/>
            <consortium name="The Broad Institute Genome Sequencing Center for Infectious Disease"/>
            <person name="Wu L."/>
            <person name="Ma J."/>
        </authorList>
    </citation>
    <scope>NUCLEOTIDE SEQUENCE [LARGE SCALE GENOMIC DNA]</scope>
    <source>
        <strain evidence="6 7">JCM 15478</strain>
    </source>
</reference>
<evidence type="ECO:0000256" key="3">
    <source>
        <dbReference type="ARBA" id="ARBA00022801"/>
    </source>
</evidence>
<dbReference type="InterPro" id="IPR020855">
    <property type="entry name" value="Ureohydrolase_Mn_BS"/>
</dbReference>
<evidence type="ECO:0000256" key="2">
    <source>
        <dbReference type="ARBA" id="ARBA00022723"/>
    </source>
</evidence>
<gene>
    <name evidence="6" type="primary">speB_2</name>
    <name evidence="6" type="ORF">GCM10009801_69310</name>
</gene>
<evidence type="ECO:0000313" key="6">
    <source>
        <dbReference type="EMBL" id="GAA2098316.1"/>
    </source>
</evidence>
<keyword evidence="3 4" id="KW-0378">Hydrolase</keyword>
<sequence>MTRTPQPPAATAPDPAPYPAPGTGETGARPELPPGLRAQLDASSYMGVPTFGLRPHLTEPEELDAWRPDVAVIGAPWDDSTTNRPGARFGPRALRADAYDAGSYHLDLAVEIFDHLTVVDYGDALVSPGMWDLSREAIHQRVSEVASRGIVPVVIGGDHSVTWPSGTAVAAHHGHGRIGMIHFDAHADTADILRGNLASHGTPMRRLIESGAIAGRDFVQVGLRGYWPPAEVQEWMRAQGMRHHTMQEIWERGIRDVMTDVIAEALDGTDGVYLSIDIDVLDPGFAPGTGTPEPGGLAPADLLRAVRQVALETRLVALDVTEVCPPYDHADLTVNNAHRLIWEVLAGLAHKKRAGVTAPASPGRGDGRSGTGRRGSRC</sequence>
<dbReference type="NCBIfam" id="TIGR01230">
    <property type="entry name" value="agmatinase"/>
    <property type="match status" value="1"/>
</dbReference>
<feature type="region of interest" description="Disordered" evidence="5">
    <location>
        <begin position="355"/>
        <end position="378"/>
    </location>
</feature>
<dbReference type="Gene3D" id="3.40.800.10">
    <property type="entry name" value="Ureohydrolase domain"/>
    <property type="match status" value="1"/>
</dbReference>
<comment type="caution">
    <text evidence="6">The sequence shown here is derived from an EMBL/GenBank/DDBJ whole genome shotgun (WGS) entry which is preliminary data.</text>
</comment>
<evidence type="ECO:0000313" key="7">
    <source>
        <dbReference type="Proteomes" id="UP001500016"/>
    </source>
</evidence>
<evidence type="ECO:0000256" key="5">
    <source>
        <dbReference type="SAM" id="MobiDB-lite"/>
    </source>
</evidence>
<accession>A0ABN2WT23</accession>
<dbReference type="PROSITE" id="PS51409">
    <property type="entry name" value="ARGINASE_2"/>
    <property type="match status" value="1"/>
</dbReference>
<evidence type="ECO:0000256" key="4">
    <source>
        <dbReference type="RuleBase" id="RU003684"/>
    </source>
</evidence>
<dbReference type="PANTHER" id="PTHR11358:SF26">
    <property type="entry name" value="GUANIDINO ACID HYDROLASE, MITOCHONDRIAL"/>
    <property type="match status" value="1"/>
</dbReference>
<dbReference type="SUPFAM" id="SSF52768">
    <property type="entry name" value="Arginase/deacetylase"/>
    <property type="match status" value="1"/>
</dbReference>
<dbReference type="InterPro" id="IPR005925">
    <property type="entry name" value="Agmatinase-rel"/>
</dbReference>
<comment type="similarity">
    <text evidence="1">Belongs to the arginase family. Agmatinase subfamily.</text>
</comment>
<organism evidence="6 7">
    <name type="scientific">Streptomyces albiaxialis</name>
    <dbReference type="NCBI Taxonomy" id="329523"/>
    <lineage>
        <taxon>Bacteria</taxon>
        <taxon>Bacillati</taxon>
        <taxon>Actinomycetota</taxon>
        <taxon>Actinomycetes</taxon>
        <taxon>Kitasatosporales</taxon>
        <taxon>Streptomycetaceae</taxon>
        <taxon>Streptomyces</taxon>
    </lineage>
</organism>
<dbReference type="CDD" id="cd09990">
    <property type="entry name" value="Agmatinase-like"/>
    <property type="match status" value="1"/>
</dbReference>
<dbReference type="Proteomes" id="UP001500016">
    <property type="component" value="Unassembled WGS sequence"/>
</dbReference>
<dbReference type="PANTHER" id="PTHR11358">
    <property type="entry name" value="ARGINASE/AGMATINASE"/>
    <property type="match status" value="1"/>
</dbReference>
<dbReference type="InterPro" id="IPR006035">
    <property type="entry name" value="Ureohydrolase"/>
</dbReference>
<protein>
    <submittedName>
        <fullName evidence="6">Agmatinase</fullName>
    </submittedName>
</protein>
<proteinExistence type="inferred from homology"/>
<name>A0ABN2WT23_9ACTN</name>
<dbReference type="PROSITE" id="PS01053">
    <property type="entry name" value="ARGINASE_1"/>
    <property type="match status" value="1"/>
</dbReference>
<dbReference type="Pfam" id="PF00491">
    <property type="entry name" value="Arginase"/>
    <property type="match status" value="1"/>
</dbReference>
<dbReference type="EMBL" id="BAAAPE010000017">
    <property type="protein sequence ID" value="GAA2098316.1"/>
    <property type="molecule type" value="Genomic_DNA"/>
</dbReference>
<feature type="compositionally biased region" description="Pro residues" evidence="5">
    <location>
        <begin position="1"/>
        <end position="20"/>
    </location>
</feature>
<dbReference type="PRINTS" id="PR00116">
    <property type="entry name" value="ARGINASE"/>
</dbReference>
<keyword evidence="7" id="KW-1185">Reference proteome</keyword>
<evidence type="ECO:0000256" key="1">
    <source>
        <dbReference type="ARBA" id="ARBA00009227"/>
    </source>
</evidence>
<feature type="compositionally biased region" description="Gly residues" evidence="5">
    <location>
        <begin position="368"/>
        <end position="378"/>
    </location>
</feature>
<feature type="region of interest" description="Disordered" evidence="5">
    <location>
        <begin position="1"/>
        <end position="36"/>
    </location>
</feature>